<evidence type="ECO:0000313" key="5">
    <source>
        <dbReference type="Proteomes" id="UP001596500"/>
    </source>
</evidence>
<dbReference type="Pfam" id="PF01408">
    <property type="entry name" value="GFO_IDH_MocA"/>
    <property type="match status" value="1"/>
</dbReference>
<dbReference type="SUPFAM" id="SSF51735">
    <property type="entry name" value="NAD(P)-binding Rossmann-fold domains"/>
    <property type="match status" value="1"/>
</dbReference>
<dbReference type="RefSeq" id="WP_379863833.1">
    <property type="nucleotide sequence ID" value="NZ_JBHTBW010000014.1"/>
</dbReference>
<sequence>MAKVKVGIIGTGFSAQSHLEALNRVPFVEVYAVASRSQDKAQAFADKFGVTKAYGSYEELLQDPAVDAVHNCTPNYLHHPINIAVLKAGKHLLSEKPLAMSSEESKELAALAAKNDVVSGVCFNYRHYPMVQEARQAIREGKIGKVHLVTGGYLQDWLLFPTDYSWRLEPDKNGDSRAIADIGSHWCDTVQHVLGQNIVEVFADLKTVHPVRQKPTTAVQSFASNVTAEFEEMEIATEDAGTVLVHFENGAHGVFTVSQVNAGRKNHLHFEIAGNQASLAWEQENPNKLWFGHRDRANQELMRDPGLLSEQARGLAHYPGGHEEGWPDGLKNLFLNFYEAVRLRQKGEDWQSHRTFSSFAEGHRIMQLIDAILESHRTKRWVSIGD</sequence>
<dbReference type="PANTHER" id="PTHR43818">
    <property type="entry name" value="BCDNA.GH03377"/>
    <property type="match status" value="1"/>
</dbReference>
<accession>A0ABW2RI33</accession>
<keyword evidence="5" id="KW-1185">Reference proteome</keyword>
<organism evidence="4 5">
    <name type="scientific">Laceyella putida</name>
    <dbReference type="NCBI Taxonomy" id="110101"/>
    <lineage>
        <taxon>Bacteria</taxon>
        <taxon>Bacillati</taxon>
        <taxon>Bacillota</taxon>
        <taxon>Bacilli</taxon>
        <taxon>Bacillales</taxon>
        <taxon>Thermoactinomycetaceae</taxon>
        <taxon>Laceyella</taxon>
    </lineage>
</organism>
<evidence type="ECO:0000259" key="2">
    <source>
        <dbReference type="Pfam" id="PF01408"/>
    </source>
</evidence>
<dbReference type="Pfam" id="PF22725">
    <property type="entry name" value="GFO_IDH_MocA_C3"/>
    <property type="match status" value="1"/>
</dbReference>
<dbReference type="InterPro" id="IPR050463">
    <property type="entry name" value="Gfo/Idh/MocA_oxidrdct_glycsds"/>
</dbReference>
<feature type="domain" description="Gfo/Idh/MocA-like oxidoreductase N-terminal" evidence="2">
    <location>
        <begin position="4"/>
        <end position="121"/>
    </location>
</feature>
<dbReference type="Gene3D" id="3.40.50.720">
    <property type="entry name" value="NAD(P)-binding Rossmann-like Domain"/>
    <property type="match status" value="1"/>
</dbReference>
<name>A0ABW2RI33_9BACL</name>
<comment type="caution">
    <text evidence="4">The sequence shown here is derived from an EMBL/GenBank/DDBJ whole genome shotgun (WGS) entry which is preliminary data.</text>
</comment>
<dbReference type="InterPro" id="IPR036291">
    <property type="entry name" value="NAD(P)-bd_dom_sf"/>
</dbReference>
<dbReference type="Proteomes" id="UP001596500">
    <property type="component" value="Unassembled WGS sequence"/>
</dbReference>
<dbReference type="InterPro" id="IPR000683">
    <property type="entry name" value="Gfo/Idh/MocA-like_OxRdtase_N"/>
</dbReference>
<dbReference type="Gene3D" id="3.30.360.10">
    <property type="entry name" value="Dihydrodipicolinate Reductase, domain 2"/>
    <property type="match status" value="1"/>
</dbReference>
<feature type="domain" description="GFO/IDH/MocA-like oxidoreductase" evidence="3">
    <location>
        <begin position="131"/>
        <end position="279"/>
    </location>
</feature>
<dbReference type="EMBL" id="JBHTBW010000014">
    <property type="protein sequence ID" value="MFC7440552.1"/>
    <property type="molecule type" value="Genomic_DNA"/>
</dbReference>
<evidence type="ECO:0000256" key="1">
    <source>
        <dbReference type="ARBA" id="ARBA00023002"/>
    </source>
</evidence>
<evidence type="ECO:0000313" key="4">
    <source>
        <dbReference type="EMBL" id="MFC7440552.1"/>
    </source>
</evidence>
<proteinExistence type="predicted"/>
<evidence type="ECO:0000259" key="3">
    <source>
        <dbReference type="Pfam" id="PF22725"/>
    </source>
</evidence>
<protein>
    <submittedName>
        <fullName evidence="4">Gfo/Idh/MocA family protein</fullName>
    </submittedName>
</protein>
<reference evidence="5" key="1">
    <citation type="journal article" date="2019" name="Int. J. Syst. Evol. Microbiol.">
        <title>The Global Catalogue of Microorganisms (GCM) 10K type strain sequencing project: providing services to taxonomists for standard genome sequencing and annotation.</title>
        <authorList>
            <consortium name="The Broad Institute Genomics Platform"/>
            <consortium name="The Broad Institute Genome Sequencing Center for Infectious Disease"/>
            <person name="Wu L."/>
            <person name="Ma J."/>
        </authorList>
    </citation>
    <scope>NUCLEOTIDE SEQUENCE [LARGE SCALE GENOMIC DNA]</scope>
    <source>
        <strain evidence="5">CGMCC 1.12942</strain>
    </source>
</reference>
<gene>
    <name evidence="4" type="ORF">ACFQNG_05260</name>
</gene>
<keyword evidence="1" id="KW-0560">Oxidoreductase</keyword>
<dbReference type="InterPro" id="IPR055170">
    <property type="entry name" value="GFO_IDH_MocA-like_dom"/>
</dbReference>
<dbReference type="PANTHER" id="PTHR43818:SF11">
    <property type="entry name" value="BCDNA.GH03377"/>
    <property type="match status" value="1"/>
</dbReference>
<dbReference type="SUPFAM" id="SSF55347">
    <property type="entry name" value="Glyceraldehyde-3-phosphate dehydrogenase-like, C-terminal domain"/>
    <property type="match status" value="1"/>
</dbReference>